<dbReference type="Proteomes" id="UP001221142">
    <property type="component" value="Unassembled WGS sequence"/>
</dbReference>
<dbReference type="AlphaFoldDB" id="A0AAD7FBF9"/>
<evidence type="ECO:0000256" key="1">
    <source>
        <dbReference type="SAM" id="MobiDB-lite"/>
    </source>
</evidence>
<proteinExistence type="predicted"/>
<reference evidence="2" key="1">
    <citation type="submission" date="2023-03" db="EMBL/GenBank/DDBJ databases">
        <title>Massive genome expansion in bonnet fungi (Mycena s.s.) driven by repeated elements and novel gene families across ecological guilds.</title>
        <authorList>
            <consortium name="Lawrence Berkeley National Laboratory"/>
            <person name="Harder C.B."/>
            <person name="Miyauchi S."/>
            <person name="Viragh M."/>
            <person name="Kuo A."/>
            <person name="Thoen E."/>
            <person name="Andreopoulos B."/>
            <person name="Lu D."/>
            <person name="Skrede I."/>
            <person name="Drula E."/>
            <person name="Henrissat B."/>
            <person name="Morin E."/>
            <person name="Kohler A."/>
            <person name="Barry K."/>
            <person name="LaButti K."/>
            <person name="Morin E."/>
            <person name="Salamov A."/>
            <person name="Lipzen A."/>
            <person name="Mereny Z."/>
            <person name="Hegedus B."/>
            <person name="Baldrian P."/>
            <person name="Stursova M."/>
            <person name="Weitz H."/>
            <person name="Taylor A."/>
            <person name="Grigoriev I.V."/>
            <person name="Nagy L.G."/>
            <person name="Martin F."/>
            <person name="Kauserud H."/>
        </authorList>
    </citation>
    <scope>NUCLEOTIDE SEQUENCE</scope>
    <source>
        <strain evidence="2">9284</strain>
    </source>
</reference>
<evidence type="ECO:0000313" key="2">
    <source>
        <dbReference type="EMBL" id="KAJ7609936.1"/>
    </source>
</evidence>
<keyword evidence="3" id="KW-1185">Reference proteome</keyword>
<gene>
    <name evidence="2" type="ORF">FB45DRAFT_1038397</name>
</gene>
<sequence>MFAESKLLVIAKEISDDSISLADISFDSFPPKVKPQLGLARDFKAVEIALAIDAATFSKLSLTNDVCLQAVSRADTNFASLDADNQQAVHKIRAFTLWFAALVKERAPQNPVPATPTAPASMRSAGSKSAVFSKKIAKNKKTIKSPETVDESNFIEEPNPEFNAFLARDDPEEPGQVEEDVVMVDVPATEETRPTHGRGNSKSVDSGSTIHRSKDAAGSDAGPAGGNGGTSRQARAAAAEAGSSYRVDLPNNKRQRVDSVQPEAPTPVPTPSLTHSTAAAHRVNMYSLRRGLTETQLLEEREFVEDRIWEWKQLRDEVQTALNRARNGNIRRSKDN</sequence>
<evidence type="ECO:0000313" key="3">
    <source>
        <dbReference type="Proteomes" id="UP001221142"/>
    </source>
</evidence>
<comment type="caution">
    <text evidence="2">The sequence shown here is derived from an EMBL/GenBank/DDBJ whole genome shotgun (WGS) entry which is preliminary data.</text>
</comment>
<feature type="compositionally biased region" description="Polar residues" evidence="1">
    <location>
        <begin position="198"/>
        <end position="210"/>
    </location>
</feature>
<protein>
    <submittedName>
        <fullName evidence="2">Uncharacterized protein</fullName>
    </submittedName>
</protein>
<feature type="compositionally biased region" description="Low complexity" evidence="1">
    <location>
        <begin position="230"/>
        <end position="246"/>
    </location>
</feature>
<name>A0AAD7FBF9_9AGAR</name>
<accession>A0AAD7FBF9</accession>
<feature type="region of interest" description="Disordered" evidence="1">
    <location>
        <begin position="189"/>
        <end position="273"/>
    </location>
</feature>
<dbReference type="EMBL" id="JARKIF010000037">
    <property type="protein sequence ID" value="KAJ7609936.1"/>
    <property type="molecule type" value="Genomic_DNA"/>
</dbReference>
<organism evidence="2 3">
    <name type="scientific">Roridomyces roridus</name>
    <dbReference type="NCBI Taxonomy" id="1738132"/>
    <lineage>
        <taxon>Eukaryota</taxon>
        <taxon>Fungi</taxon>
        <taxon>Dikarya</taxon>
        <taxon>Basidiomycota</taxon>
        <taxon>Agaricomycotina</taxon>
        <taxon>Agaricomycetes</taxon>
        <taxon>Agaricomycetidae</taxon>
        <taxon>Agaricales</taxon>
        <taxon>Marasmiineae</taxon>
        <taxon>Mycenaceae</taxon>
        <taxon>Roridomyces</taxon>
    </lineage>
</organism>